<dbReference type="InterPro" id="IPR005119">
    <property type="entry name" value="LysR_subst-bd"/>
</dbReference>
<proteinExistence type="inferred from homology"/>
<evidence type="ECO:0000256" key="2">
    <source>
        <dbReference type="ARBA" id="ARBA00023015"/>
    </source>
</evidence>
<dbReference type="Pfam" id="PF03466">
    <property type="entry name" value="LysR_substrate"/>
    <property type="match status" value="1"/>
</dbReference>
<name>A0A9X3N2E9_9ACTN</name>
<sequence length="292" mass="31866">MQLQELQWFVALVEDPNVTRSAGRLHISQPALSRSLRRLEASVGVQLFDRVGRSLIPNQHGRVLAEHVGRALAEIETGTSAVRRAADPEAGEIRLAFLHTLGVSLVPELIRAYRAEHPGARFRLNQDGSGDLIEGLHAGRHDIVLTGVDPADDQLHWRALYREPLRLAVPPDHHLAQRRRVRLAEVADEPFVLVKAGYGLRGITDALCDQAGFTPHVAFEGEDVETLRGLVAAGLGVSLLPARPDGSSATPLLAVADRDCARTIGIAWHRTRYQSPAARRFADFVARHGAGP</sequence>
<keyword evidence="4" id="KW-0804">Transcription</keyword>
<keyword evidence="7" id="KW-1185">Reference proteome</keyword>
<evidence type="ECO:0000256" key="4">
    <source>
        <dbReference type="ARBA" id="ARBA00023163"/>
    </source>
</evidence>
<dbReference type="PRINTS" id="PR00039">
    <property type="entry name" value="HTHLYSR"/>
</dbReference>
<dbReference type="SUPFAM" id="SSF53850">
    <property type="entry name" value="Periplasmic binding protein-like II"/>
    <property type="match status" value="1"/>
</dbReference>
<dbReference type="Pfam" id="PF00126">
    <property type="entry name" value="HTH_1"/>
    <property type="match status" value="1"/>
</dbReference>
<dbReference type="InterPro" id="IPR000847">
    <property type="entry name" value="LysR_HTH_N"/>
</dbReference>
<dbReference type="RefSeq" id="WP_270046304.1">
    <property type="nucleotide sequence ID" value="NZ_JAPDOD010000085.1"/>
</dbReference>
<evidence type="ECO:0000313" key="6">
    <source>
        <dbReference type="EMBL" id="MDA0167052.1"/>
    </source>
</evidence>
<dbReference type="FunFam" id="1.10.10.10:FF:000001">
    <property type="entry name" value="LysR family transcriptional regulator"/>
    <property type="match status" value="1"/>
</dbReference>
<dbReference type="EMBL" id="JAPDOD010000085">
    <property type="protein sequence ID" value="MDA0167052.1"/>
    <property type="molecule type" value="Genomic_DNA"/>
</dbReference>
<protein>
    <submittedName>
        <fullName evidence="6">LysR family transcriptional regulator</fullName>
    </submittedName>
</protein>
<accession>A0A9X3N2E9</accession>
<keyword evidence="2" id="KW-0805">Transcription regulation</keyword>
<evidence type="ECO:0000313" key="7">
    <source>
        <dbReference type="Proteomes" id="UP001149140"/>
    </source>
</evidence>
<dbReference type="PANTHER" id="PTHR30346">
    <property type="entry name" value="TRANSCRIPTIONAL DUAL REGULATOR HCAR-RELATED"/>
    <property type="match status" value="1"/>
</dbReference>
<dbReference type="AlphaFoldDB" id="A0A9X3N2E9"/>
<evidence type="ECO:0000259" key="5">
    <source>
        <dbReference type="PROSITE" id="PS50931"/>
    </source>
</evidence>
<organism evidence="6 7">
    <name type="scientific">Solirubrobacter ginsenosidimutans</name>
    <dbReference type="NCBI Taxonomy" id="490573"/>
    <lineage>
        <taxon>Bacteria</taxon>
        <taxon>Bacillati</taxon>
        <taxon>Actinomycetota</taxon>
        <taxon>Thermoleophilia</taxon>
        <taxon>Solirubrobacterales</taxon>
        <taxon>Solirubrobacteraceae</taxon>
        <taxon>Solirubrobacter</taxon>
    </lineage>
</organism>
<reference evidence="6" key="1">
    <citation type="submission" date="2022-10" db="EMBL/GenBank/DDBJ databases">
        <title>The WGS of Solirubrobacter ginsenosidimutans DSM 21036.</title>
        <authorList>
            <person name="Jiang Z."/>
        </authorList>
    </citation>
    <scope>NUCLEOTIDE SEQUENCE</scope>
    <source>
        <strain evidence="6">DSM 21036</strain>
    </source>
</reference>
<comment type="similarity">
    <text evidence="1">Belongs to the LysR transcriptional regulatory family.</text>
</comment>
<comment type="caution">
    <text evidence="6">The sequence shown here is derived from an EMBL/GenBank/DDBJ whole genome shotgun (WGS) entry which is preliminary data.</text>
</comment>
<dbReference type="Gene3D" id="1.10.10.10">
    <property type="entry name" value="Winged helix-like DNA-binding domain superfamily/Winged helix DNA-binding domain"/>
    <property type="match status" value="1"/>
</dbReference>
<dbReference type="InterPro" id="IPR036390">
    <property type="entry name" value="WH_DNA-bd_sf"/>
</dbReference>
<feature type="domain" description="HTH lysR-type" evidence="5">
    <location>
        <begin position="1"/>
        <end position="58"/>
    </location>
</feature>
<gene>
    <name evidence="6" type="ORF">OM076_42720</name>
</gene>
<dbReference type="InterPro" id="IPR036388">
    <property type="entry name" value="WH-like_DNA-bd_sf"/>
</dbReference>
<dbReference type="Proteomes" id="UP001149140">
    <property type="component" value="Unassembled WGS sequence"/>
</dbReference>
<evidence type="ECO:0000256" key="1">
    <source>
        <dbReference type="ARBA" id="ARBA00009437"/>
    </source>
</evidence>
<dbReference type="PANTHER" id="PTHR30346:SF28">
    <property type="entry name" value="HTH-TYPE TRANSCRIPTIONAL REGULATOR CYNR"/>
    <property type="match status" value="1"/>
</dbReference>
<dbReference type="GO" id="GO:0003700">
    <property type="term" value="F:DNA-binding transcription factor activity"/>
    <property type="evidence" value="ECO:0007669"/>
    <property type="project" value="InterPro"/>
</dbReference>
<dbReference type="CDD" id="cd08434">
    <property type="entry name" value="PBP2_GltC_like"/>
    <property type="match status" value="1"/>
</dbReference>
<evidence type="ECO:0000256" key="3">
    <source>
        <dbReference type="ARBA" id="ARBA00023125"/>
    </source>
</evidence>
<dbReference type="GO" id="GO:0003677">
    <property type="term" value="F:DNA binding"/>
    <property type="evidence" value="ECO:0007669"/>
    <property type="project" value="UniProtKB-KW"/>
</dbReference>
<dbReference type="Gene3D" id="3.40.190.290">
    <property type="match status" value="1"/>
</dbReference>
<dbReference type="SUPFAM" id="SSF46785">
    <property type="entry name" value="Winged helix' DNA-binding domain"/>
    <property type="match status" value="1"/>
</dbReference>
<dbReference type="PROSITE" id="PS50931">
    <property type="entry name" value="HTH_LYSR"/>
    <property type="match status" value="1"/>
</dbReference>
<dbReference type="GO" id="GO:0032993">
    <property type="term" value="C:protein-DNA complex"/>
    <property type="evidence" value="ECO:0007669"/>
    <property type="project" value="TreeGrafter"/>
</dbReference>
<keyword evidence="3" id="KW-0238">DNA-binding</keyword>